<dbReference type="AlphaFoldDB" id="A0AAV8Q5B3"/>
<evidence type="ECO:0000313" key="1">
    <source>
        <dbReference type="EMBL" id="KAJ8467591.1"/>
    </source>
</evidence>
<dbReference type="Proteomes" id="UP001222027">
    <property type="component" value="Unassembled WGS sequence"/>
</dbReference>
<protein>
    <submittedName>
        <fullName evidence="1">Uncharacterized protein</fullName>
    </submittedName>
</protein>
<name>A0AAV8Q5B3_ENSVE</name>
<accession>A0AAV8Q5B3</accession>
<comment type="caution">
    <text evidence="1">The sequence shown here is derived from an EMBL/GenBank/DDBJ whole genome shotgun (WGS) entry which is preliminary data.</text>
</comment>
<proteinExistence type="predicted"/>
<gene>
    <name evidence="1" type="ORF">OPV22_030143</name>
</gene>
<sequence>MRGTWAVRSGRLPVVARHVAHDDVALDDDGTAINTAAPSPSPILSVSALLLTVPSAVVPIKDPSSTGGKWKLRRSLSRSYAGSLLFERIPSCSFVYLLC</sequence>
<dbReference type="EMBL" id="JAQQAF010000008">
    <property type="protein sequence ID" value="KAJ8467591.1"/>
    <property type="molecule type" value="Genomic_DNA"/>
</dbReference>
<reference evidence="1 2" key="1">
    <citation type="submission" date="2022-12" db="EMBL/GenBank/DDBJ databases">
        <title>Chromosome-scale assembly of the Ensete ventricosum genome.</title>
        <authorList>
            <person name="Dussert Y."/>
            <person name="Stocks J."/>
            <person name="Wendawek A."/>
            <person name="Woldeyes F."/>
            <person name="Nichols R.A."/>
            <person name="Borrell J.S."/>
        </authorList>
    </citation>
    <scope>NUCLEOTIDE SEQUENCE [LARGE SCALE GENOMIC DNA]</scope>
    <source>
        <strain evidence="2">cv. Maze</strain>
        <tissue evidence="1">Seeds</tissue>
    </source>
</reference>
<evidence type="ECO:0000313" key="2">
    <source>
        <dbReference type="Proteomes" id="UP001222027"/>
    </source>
</evidence>
<organism evidence="1 2">
    <name type="scientific">Ensete ventricosum</name>
    <name type="common">Abyssinian banana</name>
    <name type="synonym">Musa ensete</name>
    <dbReference type="NCBI Taxonomy" id="4639"/>
    <lineage>
        <taxon>Eukaryota</taxon>
        <taxon>Viridiplantae</taxon>
        <taxon>Streptophyta</taxon>
        <taxon>Embryophyta</taxon>
        <taxon>Tracheophyta</taxon>
        <taxon>Spermatophyta</taxon>
        <taxon>Magnoliopsida</taxon>
        <taxon>Liliopsida</taxon>
        <taxon>Zingiberales</taxon>
        <taxon>Musaceae</taxon>
        <taxon>Ensete</taxon>
    </lineage>
</organism>
<keyword evidence="2" id="KW-1185">Reference proteome</keyword>